<sequence length="330" mass="34240">MKVVLSLLCGSLAIAASGTAQAQAPAGAGANAFPNKMVRIVVPFPPGGSTDVLARKLADAMTQDFGQSVIVENRPGAGGTVGSAFVARAPADGYTLLMGVTGSHAVSYSLYAKPSYDPVKDFAPISMIVNSPLMLVKNANVPARTVPDYVAYAKSRPAQVTYGSPGNGTSMHLTGEMFALATGSQLLHVPYKGSAPALNDLLGGQLDSMFGDLLVVQQFVKSGKIQAIAVTSQQRHPMFPDVPTVAESGVPGFEALSWQGLFAPAGTPPEVVSALNAEVTKVLDRPEMKTFFSSQGFIVTPSSPDAFKTFVAAEVKKWAAIVKAAGVPVE</sequence>
<accession>A0A7Y9LNQ5</accession>
<dbReference type="Proteomes" id="UP000542125">
    <property type="component" value="Unassembled WGS sequence"/>
</dbReference>
<dbReference type="Gene3D" id="3.40.190.150">
    <property type="entry name" value="Bordetella uptake gene, domain 1"/>
    <property type="match status" value="1"/>
</dbReference>
<keyword evidence="2" id="KW-0732">Signal</keyword>
<evidence type="ECO:0000313" key="3">
    <source>
        <dbReference type="EMBL" id="NYE83026.1"/>
    </source>
</evidence>
<feature type="signal peptide" evidence="2">
    <location>
        <begin position="1"/>
        <end position="22"/>
    </location>
</feature>
<feature type="chain" id="PRO_5031375216" evidence="2">
    <location>
        <begin position="23"/>
        <end position="330"/>
    </location>
</feature>
<dbReference type="AlphaFoldDB" id="A0A7Y9LNQ5"/>
<name>A0A7Y9LNQ5_9BURK</name>
<dbReference type="PANTHER" id="PTHR42928">
    <property type="entry name" value="TRICARBOXYLATE-BINDING PROTEIN"/>
    <property type="match status" value="1"/>
</dbReference>
<proteinExistence type="inferred from homology"/>
<dbReference type="RefSeq" id="WP_179586369.1">
    <property type="nucleotide sequence ID" value="NZ_JACBYR010000001.1"/>
</dbReference>
<evidence type="ECO:0000256" key="2">
    <source>
        <dbReference type="SAM" id="SignalP"/>
    </source>
</evidence>
<dbReference type="InterPro" id="IPR042100">
    <property type="entry name" value="Bug_dom1"/>
</dbReference>
<keyword evidence="3" id="KW-0675">Receptor</keyword>
<gene>
    <name evidence="3" type="ORF">FHW18_002297</name>
</gene>
<dbReference type="PANTHER" id="PTHR42928:SF5">
    <property type="entry name" value="BLR1237 PROTEIN"/>
    <property type="match status" value="1"/>
</dbReference>
<dbReference type="PIRSF" id="PIRSF017082">
    <property type="entry name" value="YflP"/>
    <property type="match status" value="1"/>
</dbReference>
<reference evidence="3 4" key="1">
    <citation type="submission" date="2020-07" db="EMBL/GenBank/DDBJ databases">
        <title>Genomic Encyclopedia of Type Strains, Phase IV (KMG-V): Genome sequencing to study the core and pangenomes of soil and plant-associated prokaryotes.</title>
        <authorList>
            <person name="Whitman W."/>
        </authorList>
    </citation>
    <scope>NUCLEOTIDE SEQUENCE [LARGE SCALE GENOMIC DNA]</scope>
    <source>
        <strain evidence="3 4">SAS40</strain>
    </source>
</reference>
<dbReference type="SUPFAM" id="SSF53850">
    <property type="entry name" value="Periplasmic binding protein-like II"/>
    <property type="match status" value="1"/>
</dbReference>
<keyword evidence="4" id="KW-1185">Reference proteome</keyword>
<dbReference type="InterPro" id="IPR005064">
    <property type="entry name" value="BUG"/>
</dbReference>
<organism evidence="3 4">
    <name type="scientific">Pigmentiphaga litoralis</name>
    <dbReference type="NCBI Taxonomy" id="516702"/>
    <lineage>
        <taxon>Bacteria</taxon>
        <taxon>Pseudomonadati</taxon>
        <taxon>Pseudomonadota</taxon>
        <taxon>Betaproteobacteria</taxon>
        <taxon>Burkholderiales</taxon>
        <taxon>Alcaligenaceae</taxon>
        <taxon>Pigmentiphaga</taxon>
    </lineage>
</organism>
<protein>
    <submittedName>
        <fullName evidence="3">Tripartite-type tricarboxylate transporter receptor subunit TctC</fullName>
    </submittedName>
</protein>
<dbReference type="Pfam" id="PF03401">
    <property type="entry name" value="TctC"/>
    <property type="match status" value="1"/>
</dbReference>
<comment type="similarity">
    <text evidence="1">Belongs to the UPF0065 (bug) family.</text>
</comment>
<dbReference type="Gene3D" id="3.40.190.10">
    <property type="entry name" value="Periplasmic binding protein-like II"/>
    <property type="match status" value="1"/>
</dbReference>
<comment type="caution">
    <text evidence="3">The sequence shown here is derived from an EMBL/GenBank/DDBJ whole genome shotgun (WGS) entry which is preliminary data.</text>
</comment>
<dbReference type="EMBL" id="JACBYR010000001">
    <property type="protein sequence ID" value="NYE83026.1"/>
    <property type="molecule type" value="Genomic_DNA"/>
</dbReference>
<dbReference type="CDD" id="cd13578">
    <property type="entry name" value="PBP2_Bug27"/>
    <property type="match status" value="1"/>
</dbReference>
<evidence type="ECO:0000313" key="4">
    <source>
        <dbReference type="Proteomes" id="UP000542125"/>
    </source>
</evidence>
<evidence type="ECO:0000256" key="1">
    <source>
        <dbReference type="ARBA" id="ARBA00006987"/>
    </source>
</evidence>